<sequence>MQEEKTSGQENTTTIPISSSQSCYNKSWILQTNQPEEINDYICLICRQIANNALELNCSQHGDMDELLIVGDNCLKQFLKDNQNSCPIAPHNNCKYSKSKPLQRFIGDLTESKTPSESEKEGETPGMIKCDFKGKLKELNSHLDQSCPLKLLDCRFKLFGCNHTCYPHNLNDHLIAEMELHIGLATQLVDSMKQTIQHHQNEESLLRLEISELKAQIKLNDQNVSTMEMEKLKNDLQNKMEDELLNRYTLNAMSLEALNWQLSDCNKLIIHLKEKNLKLTQDSERLLHLTNGNDKKDYIEKSLNSTLLSLRSTCPFDIFTFNGHSNALFNIDHSTFDSNQLLCSGSQDKTIRVWEVETAKHIVYCVKFSPYHCNRNVMTQSRRVICCSSHDKTIRFWDLETAKELQMFNEHVDWLAAFNFHHLVVKDIKLVFGALNDLHYTTNNNNMSSNSVVVIGSSGYTICSGSSDCTIRTCDVDTIKQLLVFERHENFVRNVKYARNDLGISCGHTILSGSVDNTIRLCDVRSKKQIQIFKGHTGQIWTVDFSPFVNSSNKSDCANVICSGSFDNSIRFWDIRTNKQLHMIKGNDKDFAIYCLQFSPFRNKETNNIDYCFDLYFQFDLNQVNLEENSLFFCFNYFTIFSSYCILLENPIIFIF</sequence>
<dbReference type="InterPro" id="IPR001680">
    <property type="entry name" value="WD40_rpt"/>
</dbReference>
<dbReference type="InterPro" id="IPR015943">
    <property type="entry name" value="WD40/YVTN_repeat-like_dom_sf"/>
</dbReference>
<dbReference type="SMART" id="SM00320">
    <property type="entry name" value="WD40"/>
    <property type="match status" value="5"/>
</dbReference>
<keyword evidence="2" id="KW-0677">Repeat</keyword>
<dbReference type="Pfam" id="PF00400">
    <property type="entry name" value="WD40"/>
    <property type="match status" value="3"/>
</dbReference>
<dbReference type="PROSITE" id="PS50294">
    <property type="entry name" value="WD_REPEATS_REGION"/>
    <property type="match status" value="2"/>
</dbReference>
<dbReference type="EMBL" id="ASPP01016670">
    <property type="protein sequence ID" value="ETO17417.1"/>
    <property type="molecule type" value="Genomic_DNA"/>
</dbReference>
<dbReference type="InterPro" id="IPR013083">
    <property type="entry name" value="Znf_RING/FYVE/PHD"/>
</dbReference>
<feature type="repeat" description="WD" evidence="3">
    <location>
        <begin position="533"/>
        <end position="583"/>
    </location>
</feature>
<keyword evidence="1 3" id="KW-0853">WD repeat</keyword>
<gene>
    <name evidence="4" type="ORF">RFI_19906</name>
</gene>
<dbReference type="PRINTS" id="PR00320">
    <property type="entry name" value="GPROTEINBRPT"/>
</dbReference>
<organism evidence="4 5">
    <name type="scientific">Reticulomyxa filosa</name>
    <dbReference type="NCBI Taxonomy" id="46433"/>
    <lineage>
        <taxon>Eukaryota</taxon>
        <taxon>Sar</taxon>
        <taxon>Rhizaria</taxon>
        <taxon>Retaria</taxon>
        <taxon>Foraminifera</taxon>
        <taxon>Monothalamids</taxon>
        <taxon>Reticulomyxidae</taxon>
        <taxon>Reticulomyxa</taxon>
    </lineage>
</organism>
<protein>
    <submittedName>
        <fullName evidence="4">WD-40 repeat protein</fullName>
    </submittedName>
</protein>
<reference evidence="4 5" key="1">
    <citation type="journal article" date="2013" name="Curr. Biol.">
        <title>The Genome of the Foraminiferan Reticulomyxa filosa.</title>
        <authorList>
            <person name="Glockner G."/>
            <person name="Hulsmann N."/>
            <person name="Schleicher M."/>
            <person name="Noegel A.A."/>
            <person name="Eichinger L."/>
            <person name="Gallinger C."/>
            <person name="Pawlowski J."/>
            <person name="Sierra R."/>
            <person name="Euteneuer U."/>
            <person name="Pillet L."/>
            <person name="Moustafa A."/>
            <person name="Platzer M."/>
            <person name="Groth M."/>
            <person name="Szafranski K."/>
            <person name="Schliwa M."/>
        </authorList>
    </citation>
    <scope>NUCLEOTIDE SEQUENCE [LARGE SCALE GENOMIC DNA]</scope>
</reference>
<dbReference type="InterPro" id="IPR036322">
    <property type="entry name" value="WD40_repeat_dom_sf"/>
</dbReference>
<dbReference type="PROSITE" id="PS51257">
    <property type="entry name" value="PROKAR_LIPOPROTEIN"/>
    <property type="match status" value="1"/>
</dbReference>
<dbReference type="InterPro" id="IPR019775">
    <property type="entry name" value="WD40_repeat_CS"/>
</dbReference>
<dbReference type="Gene3D" id="3.30.40.10">
    <property type="entry name" value="Zinc/RING finger domain, C3HC4 (zinc finger)"/>
    <property type="match status" value="1"/>
</dbReference>
<evidence type="ECO:0000256" key="1">
    <source>
        <dbReference type="ARBA" id="ARBA00022574"/>
    </source>
</evidence>
<dbReference type="AlphaFoldDB" id="X6MVF6"/>
<name>X6MVF6_RETFI</name>
<evidence type="ECO:0000256" key="3">
    <source>
        <dbReference type="PROSITE-ProRule" id="PRU00221"/>
    </source>
</evidence>
<feature type="repeat" description="WD" evidence="3">
    <location>
        <begin position="321"/>
        <end position="364"/>
    </location>
</feature>
<dbReference type="PANTHER" id="PTHR19855">
    <property type="entry name" value="WD40 REPEAT PROTEIN 12, 37"/>
    <property type="match status" value="1"/>
</dbReference>
<dbReference type="CDD" id="cd00200">
    <property type="entry name" value="WD40"/>
    <property type="match status" value="1"/>
</dbReference>
<dbReference type="InterPro" id="IPR020472">
    <property type="entry name" value="WD40_PAC1"/>
</dbReference>
<proteinExistence type="predicted"/>
<keyword evidence="5" id="KW-1185">Reference proteome</keyword>
<feature type="repeat" description="WD" evidence="3">
    <location>
        <begin position="388"/>
        <end position="407"/>
    </location>
</feature>
<evidence type="ECO:0000313" key="5">
    <source>
        <dbReference type="Proteomes" id="UP000023152"/>
    </source>
</evidence>
<comment type="caution">
    <text evidence="4">The sequence shown here is derived from an EMBL/GenBank/DDBJ whole genome shotgun (WGS) entry which is preliminary data.</text>
</comment>
<dbReference type="Proteomes" id="UP000023152">
    <property type="component" value="Unassembled WGS sequence"/>
</dbReference>
<dbReference type="PANTHER" id="PTHR19855:SF11">
    <property type="entry name" value="RIBOSOME BIOGENESIS PROTEIN WDR12"/>
    <property type="match status" value="1"/>
</dbReference>
<dbReference type="SUPFAM" id="SSF49599">
    <property type="entry name" value="TRAF domain-like"/>
    <property type="match status" value="1"/>
</dbReference>
<dbReference type="SUPFAM" id="SSF50978">
    <property type="entry name" value="WD40 repeat-like"/>
    <property type="match status" value="1"/>
</dbReference>
<dbReference type="PROSITE" id="PS00678">
    <property type="entry name" value="WD_REPEATS_1"/>
    <property type="match status" value="2"/>
</dbReference>
<dbReference type="PROSITE" id="PS50082">
    <property type="entry name" value="WD_REPEATS_2"/>
    <property type="match status" value="3"/>
</dbReference>
<accession>X6MVF6</accession>
<evidence type="ECO:0000313" key="4">
    <source>
        <dbReference type="EMBL" id="ETO17417.1"/>
    </source>
</evidence>
<dbReference type="Gene3D" id="2.130.10.10">
    <property type="entry name" value="YVTN repeat-like/Quinoprotein amine dehydrogenase"/>
    <property type="match status" value="2"/>
</dbReference>
<evidence type="ECO:0000256" key="2">
    <source>
        <dbReference type="ARBA" id="ARBA00022737"/>
    </source>
</evidence>